<protein>
    <submittedName>
        <fullName evidence="2">Uncharacterized protein</fullName>
    </submittedName>
</protein>
<keyword evidence="1" id="KW-0732">Signal</keyword>
<sequence>MYRVYCGIVMYNHVCLVLAACSSHSSEQDITNLSLAQKAGANILSAAASCRIDSLESAGDASSPAAVEARCWEAPKGIDAEAHRYPHCLVWTPIPLLSWLCPYIGHVGLCDSEGRVLDFAGPFYVGIDSMLFDWPTRYIQLHLDDAQLEQTKSWDQARVERHMSEKGSSSACTNHVLWGADVATRVRSRDGLRGAVVRFRLLELPQLSGELPQPAQLWPRRVRASSPRLDRRRRRRAPLRFGQVRQLLGVCQNVGRELGHLDGGAPFNAPFQLVRAARGVGVGARHDQPALHLVVLSADCPGRAQPVGAAEAQPRWRFRRRNARPGCDAYSSWTQSAAAEL</sequence>
<evidence type="ECO:0000313" key="2">
    <source>
        <dbReference type="EMBL" id="CAE0755399.1"/>
    </source>
</evidence>
<feature type="signal peptide" evidence="1">
    <location>
        <begin position="1"/>
        <end position="19"/>
    </location>
</feature>
<dbReference type="PANTHER" id="PTHR20921:SF0">
    <property type="entry name" value="TRANSMEMBRANE PROTEIN 222"/>
    <property type="match status" value="1"/>
</dbReference>
<accession>A0A7S4EVA9</accession>
<dbReference type="AlphaFoldDB" id="A0A7S4EVA9"/>
<proteinExistence type="predicted"/>
<reference evidence="2" key="1">
    <citation type="submission" date="2021-01" db="EMBL/GenBank/DDBJ databases">
        <authorList>
            <person name="Corre E."/>
            <person name="Pelletier E."/>
            <person name="Niang G."/>
            <person name="Scheremetjew M."/>
            <person name="Finn R."/>
            <person name="Kale V."/>
            <person name="Holt S."/>
            <person name="Cochrane G."/>
            <person name="Meng A."/>
            <person name="Brown T."/>
            <person name="Cohen L."/>
        </authorList>
    </citation>
    <scope>NUCLEOTIDE SEQUENCE</scope>
    <source>
        <strain evidence="2">CCMP645</strain>
    </source>
</reference>
<organism evidence="2">
    <name type="scientific">Chrysotila carterae</name>
    <name type="common">Marine alga</name>
    <name type="synonym">Syracosphaera carterae</name>
    <dbReference type="NCBI Taxonomy" id="13221"/>
    <lineage>
        <taxon>Eukaryota</taxon>
        <taxon>Haptista</taxon>
        <taxon>Haptophyta</taxon>
        <taxon>Prymnesiophyceae</taxon>
        <taxon>Isochrysidales</taxon>
        <taxon>Isochrysidaceae</taxon>
        <taxon>Chrysotila</taxon>
    </lineage>
</organism>
<gene>
    <name evidence="2" type="ORF">PCAR00345_LOCUS7986</name>
</gene>
<dbReference type="InterPro" id="IPR008496">
    <property type="entry name" value="TMEM222/RTE1"/>
</dbReference>
<dbReference type="EMBL" id="HBIZ01013170">
    <property type="protein sequence ID" value="CAE0755399.1"/>
    <property type="molecule type" value="Transcribed_RNA"/>
</dbReference>
<dbReference type="PROSITE" id="PS51257">
    <property type="entry name" value="PROKAR_LIPOPROTEIN"/>
    <property type="match status" value="1"/>
</dbReference>
<name>A0A7S4EVA9_CHRCT</name>
<feature type="chain" id="PRO_5030808018" evidence="1">
    <location>
        <begin position="20"/>
        <end position="341"/>
    </location>
</feature>
<dbReference type="PANTHER" id="PTHR20921">
    <property type="entry name" value="TRANSMEMBRANE PROTEIN 222"/>
    <property type="match status" value="1"/>
</dbReference>
<evidence type="ECO:0000256" key="1">
    <source>
        <dbReference type="SAM" id="SignalP"/>
    </source>
</evidence>
<dbReference type="Pfam" id="PF05608">
    <property type="entry name" value="RTE1"/>
    <property type="match status" value="1"/>
</dbReference>